<keyword evidence="5" id="KW-1185">Reference proteome</keyword>
<dbReference type="Gene3D" id="2.60.120.260">
    <property type="entry name" value="Galactose-binding domain-like"/>
    <property type="match status" value="2"/>
</dbReference>
<dbReference type="HAMAP" id="MF_00813">
    <property type="entry name" value="Allantoicase"/>
    <property type="match status" value="1"/>
</dbReference>
<protein>
    <recommendedName>
        <fullName evidence="2">Probable allantoicase</fullName>
        <ecNumber evidence="2">3.5.3.4</ecNumber>
    </recommendedName>
    <alternativeName>
        <fullName evidence="2">Allantoate amidinohydrolase</fullName>
    </alternativeName>
</protein>
<dbReference type="NCBIfam" id="TIGR02961">
    <property type="entry name" value="allantoicase"/>
    <property type="match status" value="1"/>
</dbReference>
<comment type="pathway">
    <text evidence="2">Nitrogen metabolism; (S)-allantoin degradation; (S)-ureidoglycolate from allantoate (aminidohydrolase route): step 1/1.</text>
</comment>
<evidence type="ECO:0000256" key="1">
    <source>
        <dbReference type="ARBA" id="ARBA00009242"/>
    </source>
</evidence>
<dbReference type="RefSeq" id="WP_398273824.1">
    <property type="nucleotide sequence ID" value="NZ_JBITLV010000001.1"/>
</dbReference>
<dbReference type="EMBL" id="JBITLV010000001">
    <property type="protein sequence ID" value="MFI7585624.1"/>
    <property type="molecule type" value="Genomic_DNA"/>
</dbReference>
<organism evidence="4 5">
    <name type="scientific">Spongisporangium articulatum</name>
    <dbReference type="NCBI Taxonomy" id="3362603"/>
    <lineage>
        <taxon>Bacteria</taxon>
        <taxon>Bacillati</taxon>
        <taxon>Actinomycetota</taxon>
        <taxon>Actinomycetes</taxon>
        <taxon>Kineosporiales</taxon>
        <taxon>Kineosporiaceae</taxon>
        <taxon>Spongisporangium</taxon>
    </lineage>
</organism>
<dbReference type="EC" id="3.5.3.4" evidence="2"/>
<comment type="similarity">
    <text evidence="1 2">Belongs to the allantoicase family.</text>
</comment>
<feature type="domain" description="Allantoicase" evidence="3">
    <location>
        <begin position="186"/>
        <end position="320"/>
    </location>
</feature>
<keyword evidence="2" id="KW-0659">Purine metabolism</keyword>
<dbReference type="PIRSF" id="PIRSF016516">
    <property type="entry name" value="Allantoicase"/>
    <property type="match status" value="1"/>
</dbReference>
<feature type="domain" description="Allantoicase" evidence="3">
    <location>
        <begin position="17"/>
        <end position="167"/>
    </location>
</feature>
<comment type="caution">
    <text evidence="4">The sequence shown here is derived from an EMBL/GenBank/DDBJ whole genome shotgun (WGS) entry which is preliminary data.</text>
</comment>
<evidence type="ECO:0000313" key="4">
    <source>
        <dbReference type="EMBL" id="MFI7585624.1"/>
    </source>
</evidence>
<evidence type="ECO:0000259" key="3">
    <source>
        <dbReference type="Pfam" id="PF03561"/>
    </source>
</evidence>
<dbReference type="GO" id="GO:0004037">
    <property type="term" value="F:allantoicase activity"/>
    <property type="evidence" value="ECO:0007669"/>
    <property type="project" value="UniProtKB-EC"/>
</dbReference>
<dbReference type="PANTHER" id="PTHR12045">
    <property type="entry name" value="ALLANTOICASE"/>
    <property type="match status" value="1"/>
</dbReference>
<dbReference type="InterPro" id="IPR015908">
    <property type="entry name" value="Allantoicase_dom"/>
</dbReference>
<evidence type="ECO:0000256" key="2">
    <source>
        <dbReference type="HAMAP-Rule" id="MF_00813"/>
    </source>
</evidence>
<proteinExistence type="inferred from homology"/>
<comment type="catalytic activity">
    <reaction evidence="2">
        <text>allantoate + H2O = (S)-ureidoglycolate + urea</text>
        <dbReference type="Rhea" id="RHEA:11016"/>
        <dbReference type="ChEBI" id="CHEBI:15377"/>
        <dbReference type="ChEBI" id="CHEBI:16199"/>
        <dbReference type="ChEBI" id="CHEBI:17536"/>
        <dbReference type="ChEBI" id="CHEBI:57296"/>
        <dbReference type="EC" id="3.5.3.4"/>
    </reaction>
</comment>
<dbReference type="Pfam" id="PF03561">
    <property type="entry name" value="Allantoicase"/>
    <property type="match status" value="2"/>
</dbReference>
<evidence type="ECO:0000313" key="5">
    <source>
        <dbReference type="Proteomes" id="UP001612915"/>
    </source>
</evidence>
<dbReference type="Proteomes" id="UP001612915">
    <property type="component" value="Unassembled WGS sequence"/>
</dbReference>
<dbReference type="PANTHER" id="PTHR12045:SF3">
    <property type="entry name" value="INACTIVE ALLANTOICASE-RELATED"/>
    <property type="match status" value="1"/>
</dbReference>
<gene>
    <name evidence="2 4" type="primary">alc</name>
    <name evidence="4" type="ORF">ACIB24_00950</name>
</gene>
<dbReference type="InterPro" id="IPR005164">
    <property type="entry name" value="Allantoicase"/>
</dbReference>
<dbReference type="SUPFAM" id="SSF49785">
    <property type="entry name" value="Galactose-binding domain-like"/>
    <property type="match status" value="2"/>
</dbReference>
<dbReference type="InterPro" id="IPR008979">
    <property type="entry name" value="Galactose-bd-like_sf"/>
</dbReference>
<sequence>MSSPLSEPIDLASSAIGGRVVYANDELFADRRHLIRPEPSAWQPDTYGPDGKIYDGWETRRRRDGGERDFAIVRLGAPGVLRSVVVDTAHFRGNYPPYASLEGLAGEGHPIAQEAPEGAWTTLVEKSALKGDSENSFDVVNQNRWSHVRLSIYPDGGVARLRVLGDVVPDPRLLTGTVDLAALWHGGRVVGASNMFYGSAGNLIRPGETRTIGEGWETARRRDGGHDWVLFQLSGAGRIRRAEIDTTHFTGNAPGEVRLVGVDGRVNALEDASAWHELMPRTRLRPDTLHRFVIRSEAVTHVRMEVFPDGGMSRVRLFGELEPDALEGVMLQWLRTVPSSQLNEVLGAVTGLTDEENAAMRHRRPFPPSSGVPAAVRSYLLD</sequence>
<accession>A0ABW8AGZ5</accession>
<name>A0ABW8AGZ5_9ACTN</name>
<keyword evidence="2 4" id="KW-0378">Hydrolase</keyword>
<reference evidence="4 5" key="1">
    <citation type="submission" date="2024-10" db="EMBL/GenBank/DDBJ databases">
        <title>The Natural Products Discovery Center: Release of the First 8490 Sequenced Strains for Exploring Actinobacteria Biosynthetic Diversity.</title>
        <authorList>
            <person name="Kalkreuter E."/>
            <person name="Kautsar S.A."/>
            <person name="Yang D."/>
            <person name="Bader C.D."/>
            <person name="Teijaro C.N."/>
            <person name="Fluegel L."/>
            <person name="Davis C.M."/>
            <person name="Simpson J.R."/>
            <person name="Lauterbach L."/>
            <person name="Steele A.D."/>
            <person name="Gui C."/>
            <person name="Meng S."/>
            <person name="Li G."/>
            <person name="Viehrig K."/>
            <person name="Ye F."/>
            <person name="Su P."/>
            <person name="Kiefer A.F."/>
            <person name="Nichols A."/>
            <person name="Cepeda A.J."/>
            <person name="Yan W."/>
            <person name="Fan B."/>
            <person name="Jiang Y."/>
            <person name="Adhikari A."/>
            <person name="Zheng C.-J."/>
            <person name="Schuster L."/>
            <person name="Cowan T.M."/>
            <person name="Smanski M.J."/>
            <person name="Chevrette M.G."/>
            <person name="De Carvalho L.P.S."/>
            <person name="Shen B."/>
        </authorList>
    </citation>
    <scope>NUCLEOTIDE SEQUENCE [LARGE SCALE GENOMIC DNA]</scope>
    <source>
        <strain evidence="4 5">NPDC049639</strain>
    </source>
</reference>